<dbReference type="Gene3D" id="3.40.50.300">
    <property type="entry name" value="P-loop containing nucleotide triphosphate hydrolases"/>
    <property type="match status" value="1"/>
</dbReference>
<feature type="binding site" evidence="2">
    <location>
        <position position="349"/>
    </location>
    <ligand>
        <name>Zn(2+)</name>
        <dbReference type="ChEBI" id="CHEBI:29105"/>
    </ligand>
</feature>
<evidence type="ECO:0000313" key="6">
    <source>
        <dbReference type="Proteomes" id="UP000095468"/>
    </source>
</evidence>
<keyword evidence="2" id="KW-0862">Zinc</keyword>
<evidence type="ECO:0000256" key="3">
    <source>
        <dbReference type="SAM" id="MobiDB-lite"/>
    </source>
</evidence>
<proteinExistence type="inferred from homology"/>
<protein>
    <recommendedName>
        <fullName evidence="2">Small ribosomal subunit biogenesis GTPase RsgA</fullName>
        <ecNumber evidence="2">3.6.1.-</ecNumber>
    </recommendedName>
</protein>
<keyword evidence="2" id="KW-0963">Cytoplasm</keyword>
<feature type="binding site" evidence="2">
    <location>
        <begin position="260"/>
        <end position="268"/>
    </location>
    <ligand>
        <name>GTP</name>
        <dbReference type="ChEBI" id="CHEBI:37565"/>
    </ligand>
</feature>
<keyword evidence="2" id="KW-0479">Metal-binding</keyword>
<comment type="subunit">
    <text evidence="2">Monomer. Associates with 30S ribosomal subunit, binds 16S rRNA.</text>
</comment>
<feature type="binding site" evidence="2">
    <location>
        <begin position="205"/>
        <end position="208"/>
    </location>
    <ligand>
        <name>GTP</name>
        <dbReference type="ChEBI" id="CHEBI:37565"/>
    </ligand>
</feature>
<dbReference type="InterPro" id="IPR010914">
    <property type="entry name" value="RsgA_GTPase_dom"/>
</dbReference>
<dbReference type="GO" id="GO:0003924">
    <property type="term" value="F:GTPase activity"/>
    <property type="evidence" value="ECO:0007669"/>
    <property type="project" value="UniProtKB-UniRule"/>
</dbReference>
<dbReference type="CDD" id="cd01854">
    <property type="entry name" value="YjeQ_EngC"/>
    <property type="match status" value="1"/>
</dbReference>
<dbReference type="EMBL" id="CYYP01000005">
    <property type="protein sequence ID" value="CUN84636.1"/>
    <property type="molecule type" value="Genomic_DNA"/>
</dbReference>
<comment type="subcellular location">
    <subcellularLocation>
        <location evidence="2">Cytoplasm</location>
    </subcellularLocation>
</comment>
<dbReference type="Gene3D" id="1.10.40.50">
    <property type="entry name" value="Probable gtpase engc, domain 3"/>
    <property type="match status" value="1"/>
</dbReference>
<gene>
    <name evidence="2 5" type="primary">rsgA</name>
    <name evidence="5" type="ORF">ERS852381_00737</name>
</gene>
<keyword evidence="2 5" id="KW-0378">Hydrolase</keyword>
<organism evidence="5 6">
    <name type="scientific">Collinsella aerofaciens</name>
    <dbReference type="NCBI Taxonomy" id="74426"/>
    <lineage>
        <taxon>Bacteria</taxon>
        <taxon>Bacillati</taxon>
        <taxon>Actinomycetota</taxon>
        <taxon>Coriobacteriia</taxon>
        <taxon>Coriobacteriales</taxon>
        <taxon>Coriobacteriaceae</taxon>
        <taxon>Collinsella</taxon>
    </lineage>
</organism>
<dbReference type="PANTHER" id="PTHR32120:SF10">
    <property type="entry name" value="SMALL RIBOSOMAL SUBUNIT BIOGENESIS GTPASE RSGA"/>
    <property type="match status" value="1"/>
</dbReference>
<dbReference type="InterPro" id="IPR027417">
    <property type="entry name" value="P-loop_NTPase"/>
</dbReference>
<keyword evidence="2" id="KW-0694">RNA-binding</keyword>
<evidence type="ECO:0000313" key="5">
    <source>
        <dbReference type="EMBL" id="CUN84636.1"/>
    </source>
</evidence>
<dbReference type="GO" id="GO:0046872">
    <property type="term" value="F:metal ion binding"/>
    <property type="evidence" value="ECO:0007669"/>
    <property type="project" value="UniProtKB-KW"/>
</dbReference>
<comment type="function">
    <text evidence="2">One of several proteins that assist in the late maturation steps of the functional core of the 30S ribosomal subunit. Helps release RbfA from mature subunits. May play a role in the assembly of ribosomal proteins into the subunit. Circularly permuted GTPase that catalyzes slow GTP hydrolysis, GTPase activity is stimulated by the 30S ribosomal subunit.</text>
</comment>
<accession>A0A174AAS7</accession>
<evidence type="ECO:0000256" key="2">
    <source>
        <dbReference type="HAMAP-Rule" id="MF_01820"/>
    </source>
</evidence>
<feature type="compositionally biased region" description="Basic residues" evidence="3">
    <location>
        <begin position="1"/>
        <end position="24"/>
    </location>
</feature>
<dbReference type="PANTHER" id="PTHR32120">
    <property type="entry name" value="SMALL RIBOSOMAL SUBUNIT BIOGENESIS GTPASE RSGA"/>
    <property type="match status" value="1"/>
</dbReference>
<comment type="similarity">
    <text evidence="2">Belongs to the TRAFAC class YlqF/YawG GTPase family. RsgA subfamily.</text>
</comment>
<feature type="domain" description="EngC GTPase" evidence="4">
    <location>
        <begin position="165"/>
        <end position="317"/>
    </location>
</feature>
<dbReference type="GO" id="GO:0019843">
    <property type="term" value="F:rRNA binding"/>
    <property type="evidence" value="ECO:0007669"/>
    <property type="project" value="UniProtKB-KW"/>
</dbReference>
<feature type="region of interest" description="Disordered" evidence="3">
    <location>
        <begin position="1"/>
        <end position="30"/>
    </location>
</feature>
<keyword evidence="2" id="KW-0699">rRNA-binding</keyword>
<sequence>MGKAKAKAKKKTTGARAKRDRRRKLATEAPASAEELLASVPGLDALQDVPAFDDLPVDEAQQAAFDDFCAHAEEPEQMQLGAVVRLDRGFPLVATADDTFRAEHAVGFAKSRGEDEVLLPAVGDRVAVRRAPGHDMGVIECVLPRRTSFERWRGRARGERQVLCSNVDSVLIVQALGAGEVLLDRVARSLVLALDCDAEPAVVLTKADRCDAGELERDLDRVRRLVGPDVRVIVTSSAEGRGLDEVRSCVPAGSCAMILGESGAGKSTLLNALLGHDTLATGGVRERDDQGRHTTVARVMVALPGDAGVIADAPGLRSLPLVGHERGLARAFPEIVEASRACRFGDCTHTHEPGCAVREAEDAGQIDSLRLETFQNLASSMRVSAQMLDPDVHL</sequence>
<dbReference type="AlphaFoldDB" id="A0A174AAS7"/>
<evidence type="ECO:0000256" key="1">
    <source>
        <dbReference type="ARBA" id="ARBA00022517"/>
    </source>
</evidence>
<dbReference type="PROSITE" id="PS50936">
    <property type="entry name" value="ENGC_GTPASE"/>
    <property type="match status" value="1"/>
</dbReference>
<dbReference type="NCBIfam" id="TIGR00157">
    <property type="entry name" value="ribosome small subunit-dependent GTPase A"/>
    <property type="match status" value="1"/>
</dbReference>
<dbReference type="HAMAP" id="MF_01820">
    <property type="entry name" value="GTPase_RsgA"/>
    <property type="match status" value="1"/>
</dbReference>
<keyword evidence="2" id="KW-0342">GTP-binding</keyword>
<reference evidence="5 6" key="1">
    <citation type="submission" date="2015-09" db="EMBL/GenBank/DDBJ databases">
        <authorList>
            <consortium name="Pathogen Informatics"/>
        </authorList>
    </citation>
    <scope>NUCLEOTIDE SEQUENCE [LARGE SCALE GENOMIC DNA]</scope>
    <source>
        <strain evidence="5 6">2789STDY5608823</strain>
    </source>
</reference>
<dbReference type="InterPro" id="IPR004881">
    <property type="entry name" value="Ribosome_biogen_GTPase_RsgA"/>
</dbReference>
<dbReference type="GO" id="GO:0005525">
    <property type="term" value="F:GTP binding"/>
    <property type="evidence" value="ECO:0007669"/>
    <property type="project" value="UniProtKB-UniRule"/>
</dbReference>
<dbReference type="EC" id="3.6.1.-" evidence="2"/>
<feature type="binding site" evidence="2">
    <location>
        <position position="347"/>
    </location>
    <ligand>
        <name>Zn(2+)</name>
        <dbReference type="ChEBI" id="CHEBI:29105"/>
    </ligand>
</feature>
<keyword evidence="2" id="KW-0547">Nucleotide-binding</keyword>
<keyword evidence="1 2" id="KW-0690">Ribosome biogenesis</keyword>
<dbReference type="GO" id="GO:0005737">
    <property type="term" value="C:cytoplasm"/>
    <property type="evidence" value="ECO:0007669"/>
    <property type="project" value="UniProtKB-SubCell"/>
</dbReference>
<dbReference type="GO" id="GO:0042274">
    <property type="term" value="P:ribosomal small subunit biogenesis"/>
    <property type="evidence" value="ECO:0007669"/>
    <property type="project" value="UniProtKB-UniRule"/>
</dbReference>
<feature type="binding site" evidence="2">
    <location>
        <position position="355"/>
    </location>
    <ligand>
        <name>Zn(2+)</name>
        <dbReference type="ChEBI" id="CHEBI:29105"/>
    </ligand>
</feature>
<dbReference type="Pfam" id="PF03193">
    <property type="entry name" value="RsgA_GTPase"/>
    <property type="match status" value="1"/>
</dbReference>
<comment type="cofactor">
    <cofactor evidence="2">
        <name>Zn(2+)</name>
        <dbReference type="ChEBI" id="CHEBI:29105"/>
    </cofactor>
    <text evidence="2">Binds 1 zinc ion per subunit.</text>
</comment>
<feature type="binding site" evidence="2">
    <location>
        <position position="342"/>
    </location>
    <ligand>
        <name>Zn(2+)</name>
        <dbReference type="ChEBI" id="CHEBI:29105"/>
    </ligand>
</feature>
<dbReference type="SUPFAM" id="SSF52540">
    <property type="entry name" value="P-loop containing nucleoside triphosphate hydrolases"/>
    <property type="match status" value="1"/>
</dbReference>
<evidence type="ECO:0000259" key="4">
    <source>
        <dbReference type="PROSITE" id="PS50936"/>
    </source>
</evidence>
<dbReference type="Proteomes" id="UP000095468">
    <property type="component" value="Unassembled WGS sequence"/>
</dbReference>
<name>A0A174AAS7_9ACTN</name>